<dbReference type="AlphaFoldDB" id="A0A1F6G9S3"/>
<dbReference type="SUPFAM" id="SSF52540">
    <property type="entry name" value="P-loop containing nucleoside triphosphate hydrolases"/>
    <property type="match status" value="1"/>
</dbReference>
<dbReference type="Pfam" id="PF13614">
    <property type="entry name" value="AAA_31"/>
    <property type="match status" value="1"/>
</dbReference>
<dbReference type="GO" id="GO:0005524">
    <property type="term" value="F:ATP binding"/>
    <property type="evidence" value="ECO:0007669"/>
    <property type="project" value="UniProtKB-KW"/>
</dbReference>
<dbReference type="CDD" id="cd02038">
    <property type="entry name" value="FlhG-like"/>
    <property type="match status" value="1"/>
</dbReference>
<evidence type="ECO:0000256" key="1">
    <source>
        <dbReference type="ARBA" id="ARBA00022741"/>
    </source>
</evidence>
<gene>
    <name evidence="4" type="ORF">A2527_05040</name>
</gene>
<dbReference type="PIRSF" id="PIRSF003092">
    <property type="entry name" value="MinD"/>
    <property type="match status" value="1"/>
</dbReference>
<dbReference type="STRING" id="1817772.A2527_05040"/>
<reference evidence="4 5" key="1">
    <citation type="journal article" date="2016" name="Nat. Commun.">
        <title>Thousands of microbial genomes shed light on interconnected biogeochemical processes in an aquifer system.</title>
        <authorList>
            <person name="Anantharaman K."/>
            <person name="Brown C.T."/>
            <person name="Hug L.A."/>
            <person name="Sharon I."/>
            <person name="Castelle C.J."/>
            <person name="Probst A.J."/>
            <person name="Thomas B.C."/>
            <person name="Singh A."/>
            <person name="Wilkins M.J."/>
            <person name="Karaoz U."/>
            <person name="Brodie E.L."/>
            <person name="Williams K.H."/>
            <person name="Hubbard S.S."/>
            <person name="Banfield J.F."/>
        </authorList>
    </citation>
    <scope>NUCLEOTIDE SEQUENCE [LARGE SCALE GENOMIC DNA]</scope>
</reference>
<feature type="domain" description="AAA" evidence="3">
    <location>
        <begin position="26"/>
        <end position="184"/>
    </location>
</feature>
<dbReference type="GO" id="GO:0016887">
    <property type="term" value="F:ATP hydrolysis activity"/>
    <property type="evidence" value="ECO:0007669"/>
    <property type="project" value="TreeGrafter"/>
</dbReference>
<sequence length="290" mass="31761">MKDQAAKLRMQFADQGTAKVSLAGMRSLSFTSGKGGVGKSNIVVNCSVQLARLGKKVLLMDADLGLANIDIMLNLVPKFTIEDVLMGKKGINDVILEGPEGIHVLPASSGISEMSELDSDQQLSLITELSRLKGNYDYILIDTGAGIASSVLRFNAAADEICVVTNTEPTAMTDAYALMKIMATKYQVKRFNLIVNQANSMAEAKGVHQKLCMVFEQFLPVDLVLTGFIPKDPNITRAVRAQTPLSVLYPQSPTAKAFHLLAKQLDQNPDRSFNPDRPNFFQRLGLWKKR</sequence>
<proteinExistence type="predicted"/>
<dbReference type="PANTHER" id="PTHR43384">
    <property type="entry name" value="SEPTUM SITE-DETERMINING PROTEIN MIND HOMOLOG, CHLOROPLASTIC-RELATED"/>
    <property type="match status" value="1"/>
</dbReference>
<dbReference type="EMBL" id="MFNE01000032">
    <property type="protein sequence ID" value="OGG94870.1"/>
    <property type="molecule type" value="Genomic_DNA"/>
</dbReference>
<evidence type="ECO:0000259" key="3">
    <source>
        <dbReference type="Pfam" id="PF13614"/>
    </source>
</evidence>
<dbReference type="Gene3D" id="3.40.50.300">
    <property type="entry name" value="P-loop containing nucleotide triphosphate hydrolases"/>
    <property type="match status" value="1"/>
</dbReference>
<dbReference type="GO" id="GO:0051782">
    <property type="term" value="P:negative regulation of cell division"/>
    <property type="evidence" value="ECO:0007669"/>
    <property type="project" value="TreeGrafter"/>
</dbReference>
<dbReference type="Proteomes" id="UP000178449">
    <property type="component" value="Unassembled WGS sequence"/>
</dbReference>
<dbReference type="InterPro" id="IPR027417">
    <property type="entry name" value="P-loop_NTPase"/>
</dbReference>
<protein>
    <recommendedName>
        <fullName evidence="3">AAA domain-containing protein</fullName>
    </recommendedName>
</protein>
<dbReference type="InterPro" id="IPR033875">
    <property type="entry name" value="FlhG"/>
</dbReference>
<accession>A0A1F6G9S3</accession>
<evidence type="ECO:0000256" key="2">
    <source>
        <dbReference type="ARBA" id="ARBA00022840"/>
    </source>
</evidence>
<organism evidence="4 5">
    <name type="scientific">Candidatus Lambdaproteobacteria bacterium RIFOXYD2_FULL_50_16</name>
    <dbReference type="NCBI Taxonomy" id="1817772"/>
    <lineage>
        <taxon>Bacteria</taxon>
        <taxon>Pseudomonadati</taxon>
        <taxon>Pseudomonadota</taxon>
        <taxon>Candidatus Lambdaproteobacteria</taxon>
    </lineage>
</organism>
<keyword evidence="2" id="KW-0067">ATP-binding</keyword>
<dbReference type="GO" id="GO:0005829">
    <property type="term" value="C:cytosol"/>
    <property type="evidence" value="ECO:0007669"/>
    <property type="project" value="TreeGrafter"/>
</dbReference>
<comment type="caution">
    <text evidence="4">The sequence shown here is derived from an EMBL/GenBank/DDBJ whole genome shotgun (WGS) entry which is preliminary data.</text>
</comment>
<name>A0A1F6G9S3_9PROT</name>
<dbReference type="InterPro" id="IPR025669">
    <property type="entry name" value="AAA_dom"/>
</dbReference>
<keyword evidence="1" id="KW-0547">Nucleotide-binding</keyword>
<dbReference type="InterPro" id="IPR050625">
    <property type="entry name" value="ParA/MinD_ATPase"/>
</dbReference>
<dbReference type="GO" id="GO:0009898">
    <property type="term" value="C:cytoplasmic side of plasma membrane"/>
    <property type="evidence" value="ECO:0007669"/>
    <property type="project" value="TreeGrafter"/>
</dbReference>
<evidence type="ECO:0000313" key="5">
    <source>
        <dbReference type="Proteomes" id="UP000178449"/>
    </source>
</evidence>
<dbReference type="PANTHER" id="PTHR43384:SF4">
    <property type="entry name" value="CELLULOSE BIOSYNTHESIS PROTEIN BCSQ-RELATED"/>
    <property type="match status" value="1"/>
</dbReference>
<evidence type="ECO:0000313" key="4">
    <source>
        <dbReference type="EMBL" id="OGG94870.1"/>
    </source>
</evidence>
<dbReference type="InterPro" id="IPR025501">
    <property type="entry name" value="MinD_FleN"/>
</dbReference>